<accession>A0A4C1ZJB1</accession>
<keyword evidence="3" id="KW-1185">Reference proteome</keyword>
<evidence type="ECO:0000256" key="1">
    <source>
        <dbReference type="SAM" id="Phobius"/>
    </source>
</evidence>
<keyword evidence="1" id="KW-0812">Transmembrane</keyword>
<reference evidence="2 3" key="1">
    <citation type="journal article" date="2019" name="Commun. Biol.">
        <title>The bagworm genome reveals a unique fibroin gene that provides high tensile strength.</title>
        <authorList>
            <person name="Kono N."/>
            <person name="Nakamura H."/>
            <person name="Ohtoshi R."/>
            <person name="Tomita M."/>
            <person name="Numata K."/>
            <person name="Arakawa K."/>
        </authorList>
    </citation>
    <scope>NUCLEOTIDE SEQUENCE [LARGE SCALE GENOMIC DNA]</scope>
</reference>
<gene>
    <name evidence="2" type="ORF">EVAR_86549_1</name>
</gene>
<evidence type="ECO:0000313" key="2">
    <source>
        <dbReference type="EMBL" id="GBP87512.1"/>
    </source>
</evidence>
<feature type="transmembrane region" description="Helical" evidence="1">
    <location>
        <begin position="6"/>
        <end position="25"/>
    </location>
</feature>
<keyword evidence="1" id="KW-1133">Transmembrane helix</keyword>
<organism evidence="2 3">
    <name type="scientific">Eumeta variegata</name>
    <name type="common">Bagworm moth</name>
    <name type="synonym">Eumeta japonica</name>
    <dbReference type="NCBI Taxonomy" id="151549"/>
    <lineage>
        <taxon>Eukaryota</taxon>
        <taxon>Metazoa</taxon>
        <taxon>Ecdysozoa</taxon>
        <taxon>Arthropoda</taxon>
        <taxon>Hexapoda</taxon>
        <taxon>Insecta</taxon>
        <taxon>Pterygota</taxon>
        <taxon>Neoptera</taxon>
        <taxon>Endopterygota</taxon>
        <taxon>Lepidoptera</taxon>
        <taxon>Glossata</taxon>
        <taxon>Ditrysia</taxon>
        <taxon>Tineoidea</taxon>
        <taxon>Psychidae</taxon>
        <taxon>Oiketicinae</taxon>
        <taxon>Eumeta</taxon>
    </lineage>
</organism>
<proteinExistence type="predicted"/>
<dbReference type="AlphaFoldDB" id="A0A4C1ZJB1"/>
<dbReference type="Proteomes" id="UP000299102">
    <property type="component" value="Unassembled WGS sequence"/>
</dbReference>
<sequence length="92" mass="10208">MGIAARLLPGCVILNGSVFVLAMYVQIRKEPPLSFLLVLLEGKLPSERAWDELTLSQQRRQTSTLPVLWADHATFVQALENHTGSASAHLKR</sequence>
<keyword evidence="1" id="KW-0472">Membrane</keyword>
<name>A0A4C1ZJB1_EUMVA</name>
<protein>
    <submittedName>
        <fullName evidence="2">Uncharacterized protein</fullName>
    </submittedName>
</protein>
<evidence type="ECO:0000313" key="3">
    <source>
        <dbReference type="Proteomes" id="UP000299102"/>
    </source>
</evidence>
<dbReference type="OrthoDB" id="8187528at2759"/>
<dbReference type="EMBL" id="BGZK01001866">
    <property type="protein sequence ID" value="GBP87512.1"/>
    <property type="molecule type" value="Genomic_DNA"/>
</dbReference>
<comment type="caution">
    <text evidence="2">The sequence shown here is derived from an EMBL/GenBank/DDBJ whole genome shotgun (WGS) entry which is preliminary data.</text>
</comment>